<dbReference type="PANTHER" id="PTHR46229:SF2">
    <property type="entry name" value="BOLA-LIKE PROTEIN 1"/>
    <property type="match status" value="1"/>
</dbReference>
<dbReference type="PANTHER" id="PTHR46229">
    <property type="entry name" value="BOLA TRANSCRIPTION REGULATOR"/>
    <property type="match status" value="1"/>
</dbReference>
<evidence type="ECO:0000256" key="1">
    <source>
        <dbReference type="ARBA" id="ARBA00005578"/>
    </source>
</evidence>
<dbReference type="Gene3D" id="3.30.300.90">
    <property type="entry name" value="BolA-like"/>
    <property type="match status" value="1"/>
</dbReference>
<dbReference type="InterPro" id="IPR002634">
    <property type="entry name" value="BolA"/>
</dbReference>
<dbReference type="Pfam" id="PF01722">
    <property type="entry name" value="BolA"/>
    <property type="match status" value="1"/>
</dbReference>
<name>A0ABY3PT86_9CYAN</name>
<protein>
    <submittedName>
        <fullName evidence="3">BolA/IbaG family iron-sulfur metabolism protein</fullName>
    </submittedName>
</protein>
<dbReference type="InterPro" id="IPR036065">
    <property type="entry name" value="BolA-like_sf"/>
</dbReference>
<proteinExistence type="inferred from homology"/>
<dbReference type="PIRSF" id="PIRSF003113">
    <property type="entry name" value="BolA"/>
    <property type="match status" value="1"/>
</dbReference>
<sequence length="87" mass="9940">MDTEDVRTLILQAFPDASVEVQDFTGTGDHFQAMVVSERFAGLTMIKQHKLVYQSVQNYIDDGRIHALALRTFTPEQWQRASVQVEL</sequence>
<gene>
    <name evidence="3" type="ORF">ISF26_11855</name>
</gene>
<reference evidence="3 4" key="1">
    <citation type="journal article" date="2021" name="Genome Biol. Evol.">
        <title>Complete Genome Sequencing of a Novel Gloeobacter Species from a Waterfall Cave in Mexico.</title>
        <authorList>
            <person name="Saw J.H."/>
            <person name="Cardona T."/>
            <person name="Montejano G."/>
        </authorList>
    </citation>
    <scope>NUCLEOTIDE SEQUENCE [LARGE SCALE GENOMIC DNA]</scope>
    <source>
        <strain evidence="3">MG652769</strain>
    </source>
</reference>
<evidence type="ECO:0000313" key="3">
    <source>
        <dbReference type="EMBL" id="UFP96852.1"/>
    </source>
</evidence>
<dbReference type="Proteomes" id="UP001054846">
    <property type="component" value="Chromosome"/>
</dbReference>
<accession>A0ABY3PT86</accession>
<keyword evidence="4" id="KW-1185">Reference proteome</keyword>
<evidence type="ECO:0000256" key="2">
    <source>
        <dbReference type="RuleBase" id="RU003860"/>
    </source>
</evidence>
<dbReference type="RefSeq" id="WP_230844185.1">
    <property type="nucleotide sequence ID" value="NZ_CP063845.1"/>
</dbReference>
<organism evidence="3 4">
    <name type="scientific">Gloeobacter morelensis MG652769</name>
    <dbReference type="NCBI Taxonomy" id="2781736"/>
    <lineage>
        <taxon>Bacteria</taxon>
        <taxon>Bacillati</taxon>
        <taxon>Cyanobacteriota</taxon>
        <taxon>Cyanophyceae</taxon>
        <taxon>Gloeobacterales</taxon>
        <taxon>Gloeobacteraceae</taxon>
        <taxon>Gloeobacter</taxon>
        <taxon>Gloeobacter morelensis</taxon>
    </lineage>
</organism>
<dbReference type="EMBL" id="CP063845">
    <property type="protein sequence ID" value="UFP96852.1"/>
    <property type="molecule type" value="Genomic_DNA"/>
</dbReference>
<evidence type="ECO:0000313" key="4">
    <source>
        <dbReference type="Proteomes" id="UP001054846"/>
    </source>
</evidence>
<dbReference type="SUPFAM" id="SSF82657">
    <property type="entry name" value="BolA-like"/>
    <property type="match status" value="1"/>
</dbReference>
<comment type="similarity">
    <text evidence="1 2">Belongs to the BolA/IbaG family.</text>
</comment>
<dbReference type="InterPro" id="IPR050961">
    <property type="entry name" value="BolA/IbaG_stress_morph_reg"/>
</dbReference>